<keyword evidence="7" id="KW-1185">Reference proteome</keyword>
<keyword evidence="2" id="KW-0813">Transport</keyword>
<accession>A0A3T0E8B0</accession>
<evidence type="ECO:0000256" key="5">
    <source>
        <dbReference type="ARBA" id="ARBA00023136"/>
    </source>
</evidence>
<reference evidence="6 7" key="1">
    <citation type="submission" date="2016-12" db="EMBL/GenBank/DDBJ databases">
        <title>The genome of dimorphic prosthecate Glycocaulis alkaliphilus 6b-8t, isolated from crude oil dictates its adaptability in petroleum environments.</title>
        <authorList>
            <person name="Wu X.-L."/>
            <person name="Geng S."/>
        </authorList>
    </citation>
    <scope>NUCLEOTIDE SEQUENCE [LARGE SCALE GENOMIC DNA]</scope>
    <source>
        <strain evidence="6 7">6B-8</strain>
    </source>
</reference>
<dbReference type="RefSeq" id="WP_127565987.1">
    <property type="nucleotide sequence ID" value="NZ_BMFB01000005.1"/>
</dbReference>
<dbReference type="KEGG" id="gak:X907_1085"/>
<dbReference type="InterPro" id="IPR044770">
    <property type="entry name" value="MFS_spinster-like"/>
</dbReference>
<dbReference type="SUPFAM" id="SSF103473">
    <property type="entry name" value="MFS general substrate transporter"/>
    <property type="match status" value="1"/>
</dbReference>
<dbReference type="GO" id="GO:0022857">
    <property type="term" value="F:transmembrane transporter activity"/>
    <property type="evidence" value="ECO:0007669"/>
    <property type="project" value="InterPro"/>
</dbReference>
<dbReference type="PANTHER" id="PTHR23505:SF79">
    <property type="entry name" value="PROTEIN SPINSTER"/>
    <property type="match status" value="1"/>
</dbReference>
<sequence length="435" mass="46287">MQSTQSEQRVGVYPYFVVLVLGLIYAFNYLDRQIVAILAEPIKADLNLSDTQIGLVSGFAFAVFYTSFGIPVAWMADRVNRVRVVAVACAVWSLFTGLCGLSNNFLHLLFARIGVGIGEAGGAAPSMSIISDYFPPHRRGGAIALWSLGVPLGATVGVALGGWAAAQFGWRTAFFVVAAPGVLLSLLLWLCVREPKRGRFDAPVEAAPDGTKGPSIMQCVRDFLGDPTLRMLLLAAAAYSFVFNAFAAWAPALLMRAKGAEMADIATWYSLVIGFSMALGMFLSGHLADRFARTTPSAYAMIPAWALGIGIPFFVVGVMADSWYVALIFLTIPMAMNMMFVAPGMAIVQNLAPPGQRSTSAAILLFVINLVGMGLGPLYIGAASDWLAGQYGPAQGLEYAMLSLVPFYPVAVVTLVLVARSLHRRSQPGAAPAAA</sequence>
<gene>
    <name evidence="6" type="ORF">X907_1085</name>
</gene>
<keyword evidence="4" id="KW-1133">Transmembrane helix</keyword>
<dbReference type="Proteomes" id="UP000286954">
    <property type="component" value="Chromosome"/>
</dbReference>
<evidence type="ECO:0000256" key="4">
    <source>
        <dbReference type="ARBA" id="ARBA00022989"/>
    </source>
</evidence>
<dbReference type="EMBL" id="CP018911">
    <property type="protein sequence ID" value="AZU03623.1"/>
    <property type="molecule type" value="Genomic_DNA"/>
</dbReference>
<dbReference type="InterPro" id="IPR011701">
    <property type="entry name" value="MFS"/>
</dbReference>
<evidence type="ECO:0000313" key="6">
    <source>
        <dbReference type="EMBL" id="AZU03623.1"/>
    </source>
</evidence>
<keyword evidence="5" id="KW-0472">Membrane</keyword>
<evidence type="ECO:0000256" key="1">
    <source>
        <dbReference type="ARBA" id="ARBA00004141"/>
    </source>
</evidence>
<evidence type="ECO:0000256" key="2">
    <source>
        <dbReference type="ARBA" id="ARBA00022448"/>
    </source>
</evidence>
<proteinExistence type="predicted"/>
<evidence type="ECO:0000256" key="3">
    <source>
        <dbReference type="ARBA" id="ARBA00022692"/>
    </source>
</evidence>
<dbReference type="Gene3D" id="1.20.1250.20">
    <property type="entry name" value="MFS general substrate transporter like domains"/>
    <property type="match status" value="1"/>
</dbReference>
<dbReference type="InterPro" id="IPR036259">
    <property type="entry name" value="MFS_trans_sf"/>
</dbReference>
<name>A0A3T0E8B0_9PROT</name>
<dbReference type="InterPro" id="IPR020846">
    <property type="entry name" value="MFS_dom"/>
</dbReference>
<dbReference type="GO" id="GO:0016020">
    <property type="term" value="C:membrane"/>
    <property type="evidence" value="ECO:0007669"/>
    <property type="project" value="UniProtKB-SubCell"/>
</dbReference>
<dbReference type="Pfam" id="PF07690">
    <property type="entry name" value="MFS_1"/>
    <property type="match status" value="1"/>
</dbReference>
<dbReference type="PANTHER" id="PTHR23505">
    <property type="entry name" value="SPINSTER"/>
    <property type="match status" value="1"/>
</dbReference>
<dbReference type="OrthoDB" id="7473300at2"/>
<evidence type="ECO:0000313" key="7">
    <source>
        <dbReference type="Proteomes" id="UP000286954"/>
    </source>
</evidence>
<organism evidence="6 7">
    <name type="scientific">Glycocaulis alkaliphilus</name>
    <dbReference type="NCBI Taxonomy" id="1434191"/>
    <lineage>
        <taxon>Bacteria</taxon>
        <taxon>Pseudomonadati</taxon>
        <taxon>Pseudomonadota</taxon>
        <taxon>Alphaproteobacteria</taxon>
        <taxon>Maricaulales</taxon>
        <taxon>Maricaulaceae</taxon>
        <taxon>Glycocaulis</taxon>
    </lineage>
</organism>
<dbReference type="AlphaFoldDB" id="A0A3T0E8B0"/>
<dbReference type="PROSITE" id="PS50850">
    <property type="entry name" value="MFS"/>
    <property type="match status" value="1"/>
</dbReference>
<keyword evidence="3" id="KW-0812">Transmembrane</keyword>
<comment type="subcellular location">
    <subcellularLocation>
        <location evidence="1">Membrane</location>
        <topology evidence="1">Multi-pass membrane protein</topology>
    </subcellularLocation>
</comment>
<dbReference type="CDD" id="cd17328">
    <property type="entry name" value="MFS_spinster_like"/>
    <property type="match status" value="1"/>
</dbReference>
<protein>
    <submittedName>
        <fullName evidence="6">Major facilitator superfamily MFS 1</fullName>
    </submittedName>
</protein>